<evidence type="ECO:0000313" key="18">
    <source>
        <dbReference type="EMBL" id="GAV54426.1"/>
    </source>
</evidence>
<dbReference type="PANTHER" id="PTHR11276:SF42">
    <property type="entry name" value="DNA POLYMERASE BETA"/>
    <property type="match status" value="1"/>
</dbReference>
<organism evidence="18 19">
    <name type="scientific">Zygosaccharomyces rouxii</name>
    <dbReference type="NCBI Taxonomy" id="4956"/>
    <lineage>
        <taxon>Eukaryota</taxon>
        <taxon>Fungi</taxon>
        <taxon>Dikarya</taxon>
        <taxon>Ascomycota</taxon>
        <taxon>Saccharomycotina</taxon>
        <taxon>Saccharomycetes</taxon>
        <taxon>Saccharomycetales</taxon>
        <taxon>Saccharomycetaceae</taxon>
        <taxon>Zygosaccharomyces</taxon>
    </lineage>
</organism>
<dbReference type="Gene3D" id="3.30.460.10">
    <property type="entry name" value="Beta Polymerase, domain 2"/>
    <property type="match status" value="1"/>
</dbReference>
<evidence type="ECO:0000313" key="19">
    <source>
        <dbReference type="Proteomes" id="UP000187013"/>
    </source>
</evidence>
<dbReference type="PRINTS" id="PR00869">
    <property type="entry name" value="DNAPOLX"/>
</dbReference>
<dbReference type="OrthoDB" id="205514at2759"/>
<evidence type="ECO:0000256" key="13">
    <source>
        <dbReference type="ARBA" id="ARBA00049244"/>
    </source>
</evidence>
<keyword evidence="4 15" id="KW-0808">Transferase</keyword>
<keyword evidence="5 15" id="KW-0548">Nucleotidyltransferase</keyword>
<feature type="compositionally biased region" description="Basic and acidic residues" evidence="16">
    <location>
        <begin position="163"/>
        <end position="188"/>
    </location>
</feature>
<feature type="active site" description="Nucleophile; Schiff-base intermediate with DNA; for 5'-dRP lyase activity" evidence="14">
    <location>
        <position position="256"/>
    </location>
</feature>
<dbReference type="InterPro" id="IPR022312">
    <property type="entry name" value="DNA_pol_X"/>
</dbReference>
<dbReference type="GO" id="GO:0005634">
    <property type="term" value="C:nucleus"/>
    <property type="evidence" value="ECO:0007669"/>
    <property type="project" value="UniProtKB-SubCell"/>
</dbReference>
<dbReference type="GO" id="GO:0003677">
    <property type="term" value="F:DNA binding"/>
    <property type="evidence" value="ECO:0007669"/>
    <property type="project" value="UniProtKB-UniRule"/>
</dbReference>
<keyword evidence="9 15" id="KW-0239">DNA-directed DNA polymerase</keyword>
<dbReference type="InterPro" id="IPR028207">
    <property type="entry name" value="DNA_pol_B_palm_palm"/>
</dbReference>
<evidence type="ECO:0000259" key="17">
    <source>
        <dbReference type="SMART" id="SM00483"/>
    </source>
</evidence>
<evidence type="ECO:0000256" key="14">
    <source>
        <dbReference type="PIRSR" id="PIRSR622312-50"/>
    </source>
</evidence>
<gene>
    <name evidence="18" type="ORF">ZYGR_0AL01580</name>
</gene>
<keyword evidence="6" id="KW-0479">Metal-binding</keyword>
<dbReference type="SMART" id="SM00483">
    <property type="entry name" value="POLXc"/>
    <property type="match status" value="1"/>
</dbReference>
<keyword evidence="8" id="KW-0460">Magnesium</keyword>
<dbReference type="SUPFAM" id="SSF81301">
    <property type="entry name" value="Nucleotidyltransferase"/>
    <property type="match status" value="1"/>
</dbReference>
<dbReference type="EMBL" id="BDGX01000038">
    <property type="protein sequence ID" value="GAV54426.1"/>
    <property type="molecule type" value="Genomic_DNA"/>
</dbReference>
<dbReference type="InterPro" id="IPR037160">
    <property type="entry name" value="DNA_Pol_thumb_sf"/>
</dbReference>
<dbReference type="InterPro" id="IPR043519">
    <property type="entry name" value="NT_sf"/>
</dbReference>
<evidence type="ECO:0000256" key="15">
    <source>
        <dbReference type="RuleBase" id="RU366014"/>
    </source>
</evidence>
<dbReference type="CDD" id="cd00141">
    <property type="entry name" value="NT_POLXc"/>
    <property type="match status" value="1"/>
</dbReference>
<comment type="function">
    <text evidence="15">DNA polymerase that functions in several pathways of DNA repair. Involved in base excision repair (BER) responsible for repair of lesions that give rise to abasic (AP) sites in DNA. Also contributes to DNA double-strand break repair by non-homologous end joining and homologous recombination. Has both template-dependent and template-independent (terminal transferase) DNA polymerase activities. Has also a 5'-deoxyribose-5-phosphate lyase (dRP lyase) activity.</text>
</comment>
<dbReference type="InterPro" id="IPR002008">
    <property type="entry name" value="DNA_pol_X_beta-like"/>
</dbReference>
<keyword evidence="3" id="KW-0963">Cytoplasm</keyword>
<evidence type="ECO:0000256" key="16">
    <source>
        <dbReference type="SAM" id="MobiDB-lite"/>
    </source>
</evidence>
<proteinExistence type="inferred from homology"/>
<dbReference type="Gene3D" id="1.10.150.110">
    <property type="entry name" value="DNA polymerase beta, N-terminal domain-like"/>
    <property type="match status" value="1"/>
</dbReference>
<dbReference type="GO" id="GO:0006303">
    <property type="term" value="P:double-strand break repair via nonhomologous end joining"/>
    <property type="evidence" value="ECO:0007669"/>
    <property type="project" value="TreeGrafter"/>
</dbReference>
<dbReference type="GO" id="GO:0003887">
    <property type="term" value="F:DNA-directed DNA polymerase activity"/>
    <property type="evidence" value="ECO:0007669"/>
    <property type="project" value="UniProtKB-UniRule"/>
</dbReference>
<evidence type="ECO:0000256" key="11">
    <source>
        <dbReference type="ARBA" id="ARBA00023204"/>
    </source>
</evidence>
<dbReference type="EC" id="2.7.7.7" evidence="15"/>
<feature type="compositionally biased region" description="Acidic residues" evidence="16">
    <location>
        <begin position="153"/>
        <end position="162"/>
    </location>
</feature>
<comment type="caution">
    <text evidence="18">The sequence shown here is derived from an EMBL/GenBank/DDBJ whole genome shotgun (WGS) entry which is preliminary data.</text>
</comment>
<dbReference type="Proteomes" id="UP000187013">
    <property type="component" value="Unassembled WGS sequence"/>
</dbReference>
<evidence type="ECO:0000256" key="7">
    <source>
        <dbReference type="ARBA" id="ARBA00022763"/>
    </source>
</evidence>
<dbReference type="SUPFAM" id="SSF47802">
    <property type="entry name" value="DNA polymerase beta, N-terminal domain-like"/>
    <property type="match status" value="1"/>
</dbReference>
<evidence type="ECO:0000256" key="2">
    <source>
        <dbReference type="ARBA" id="ARBA00004123"/>
    </source>
</evidence>
<accession>A0A1Q3AF83</accession>
<keyword evidence="12 15" id="KW-0539">Nucleus</keyword>
<evidence type="ECO:0000256" key="5">
    <source>
        <dbReference type="ARBA" id="ARBA00022695"/>
    </source>
</evidence>
<dbReference type="GO" id="GO:0006284">
    <property type="term" value="P:base-excision repair"/>
    <property type="evidence" value="ECO:0007669"/>
    <property type="project" value="TreeGrafter"/>
</dbReference>
<evidence type="ECO:0000256" key="6">
    <source>
        <dbReference type="ARBA" id="ARBA00022723"/>
    </source>
</evidence>
<dbReference type="Pfam" id="PF14792">
    <property type="entry name" value="DNA_pol_B_palm"/>
    <property type="match status" value="1"/>
</dbReference>
<dbReference type="InterPro" id="IPR029398">
    <property type="entry name" value="PolB_thumb"/>
</dbReference>
<feature type="domain" description="DNA-directed DNA polymerase X" evidence="17">
    <location>
        <begin position="194"/>
        <end position="564"/>
    </location>
</feature>
<dbReference type="InterPro" id="IPR002054">
    <property type="entry name" value="DNA-dir_DNA_pol_X"/>
</dbReference>
<keyword evidence="7 15" id="KW-0227">DNA damage</keyword>
<dbReference type="SUPFAM" id="SSF81585">
    <property type="entry name" value="PsbU/PolX domain-like"/>
    <property type="match status" value="1"/>
</dbReference>
<feature type="region of interest" description="Disordered" evidence="16">
    <location>
        <begin position="142"/>
        <end position="189"/>
    </location>
</feature>
<evidence type="ECO:0000256" key="10">
    <source>
        <dbReference type="ARBA" id="ARBA00023125"/>
    </source>
</evidence>
<comment type="similarity">
    <text evidence="15">Belongs to the DNA polymerase type-X family.</text>
</comment>
<dbReference type="PANTHER" id="PTHR11276">
    <property type="entry name" value="DNA POLYMERASE TYPE-X FAMILY MEMBER"/>
    <property type="match status" value="1"/>
</dbReference>
<dbReference type="InterPro" id="IPR027421">
    <property type="entry name" value="DNA_pol_lamdba_lyase_dom_sf"/>
</dbReference>
<evidence type="ECO:0000256" key="8">
    <source>
        <dbReference type="ARBA" id="ARBA00022842"/>
    </source>
</evidence>
<dbReference type="Pfam" id="PF14791">
    <property type="entry name" value="DNA_pol_B_thumb"/>
    <property type="match status" value="1"/>
</dbReference>
<dbReference type="PRINTS" id="PR00870">
    <property type="entry name" value="DNAPOLXBETA"/>
</dbReference>
<evidence type="ECO:0000256" key="1">
    <source>
        <dbReference type="ARBA" id="ARBA00001946"/>
    </source>
</evidence>
<feature type="compositionally biased region" description="Polar residues" evidence="16">
    <location>
        <begin position="143"/>
        <end position="152"/>
    </location>
</feature>
<dbReference type="GO" id="GO:0046872">
    <property type="term" value="F:metal ion binding"/>
    <property type="evidence" value="ECO:0007669"/>
    <property type="project" value="UniProtKB-UniRule"/>
</dbReference>
<evidence type="ECO:0000256" key="12">
    <source>
        <dbReference type="ARBA" id="ARBA00023242"/>
    </source>
</evidence>
<comment type="catalytic activity">
    <reaction evidence="13 15">
        <text>DNA(n) + a 2'-deoxyribonucleoside 5'-triphosphate = DNA(n+1) + diphosphate</text>
        <dbReference type="Rhea" id="RHEA:22508"/>
        <dbReference type="Rhea" id="RHEA-COMP:17339"/>
        <dbReference type="Rhea" id="RHEA-COMP:17340"/>
        <dbReference type="ChEBI" id="CHEBI:33019"/>
        <dbReference type="ChEBI" id="CHEBI:61560"/>
        <dbReference type="ChEBI" id="CHEBI:173112"/>
        <dbReference type="EC" id="2.7.7.7"/>
    </reaction>
</comment>
<evidence type="ECO:0000256" key="4">
    <source>
        <dbReference type="ARBA" id="ARBA00022679"/>
    </source>
</evidence>
<sequence>MSSKFKGRMKTQRYALRTQEDMAILENHTFLFIPNVNSPTLNFLAGLVAKEGGKVINDMNHMDTETIVLITDSFVSERQSIIHEDFLRKESDLDIDYIYDYMVKNSVKCVRVSKVSKWLKDGKLTISEAELVHLAPIDKENSTDGNISLDSESATDVEETDGDEKRPCEHRDEAQETPKGSDGEHSRSVETTWSKNELVIRFLDILAHRYKVKGDSFRSRGYNLAKIGIQRLSHEIESGTQAQKEVSNVGPSIAKKIQTILETGSLPGAHESPQFEKNLQYLSKCHNVGAYTARRWANLGLKSFVEVSQKFPNELRIDWPILFGWSFYEDWSIPIPRQECSEIEKIINQELKLVDPECKMEIQGSYLRGADYCGDLDMLFYKKNCNDTTELSSIMEEVAIRLYHRDYIKCFLQLTPKICKLFAPKILERFKKCNLQVETITPSNERIKKFYFGFKIPESTANYENHKSLLSPNDQFMSLNTKVGNPCRRVDFFSCKWSELGASRLQWTGPKEFNRWLRMIAINKQMKLTQHGLFDKNDTLIESFDDTKIFQLLDQPYIAPEERNHVFKKRRSK</sequence>
<keyword evidence="11 15" id="KW-0234">DNA repair</keyword>
<dbReference type="Gene3D" id="3.30.210.10">
    <property type="entry name" value="DNA polymerase, thumb domain"/>
    <property type="match status" value="1"/>
</dbReference>
<evidence type="ECO:0000256" key="9">
    <source>
        <dbReference type="ARBA" id="ARBA00022932"/>
    </source>
</evidence>
<dbReference type="InterPro" id="IPR010996">
    <property type="entry name" value="HHH_MUS81"/>
</dbReference>
<dbReference type="Pfam" id="PF14716">
    <property type="entry name" value="HHH_8"/>
    <property type="match status" value="1"/>
</dbReference>
<comment type="subcellular location">
    <subcellularLocation>
        <location evidence="2 15">Nucleus</location>
    </subcellularLocation>
</comment>
<dbReference type="InterPro" id="IPR018944">
    <property type="entry name" value="DNA_pol_lambd_fingers_domain"/>
</dbReference>
<protein>
    <recommendedName>
        <fullName evidence="15">DNA polymerase</fullName>
        <ecNumber evidence="15">2.7.7.7</ecNumber>
    </recommendedName>
</protein>
<reference evidence="18 19" key="1">
    <citation type="submission" date="2016-08" db="EMBL/GenBank/DDBJ databases">
        <title>Draft genome sequence of allopolyploid Zygosaccharomyces rouxii.</title>
        <authorList>
            <person name="Watanabe J."/>
            <person name="Uehara K."/>
            <person name="Mogi Y."/>
            <person name="Tsukioka Y."/>
        </authorList>
    </citation>
    <scope>NUCLEOTIDE SEQUENCE [LARGE SCALE GENOMIC DNA]</scope>
    <source>
        <strain evidence="18 19">NBRC 110957</strain>
    </source>
</reference>
<evidence type="ECO:0000256" key="3">
    <source>
        <dbReference type="ARBA" id="ARBA00022490"/>
    </source>
</evidence>
<comment type="cofactor">
    <cofactor evidence="1">
        <name>Mg(2+)</name>
        <dbReference type="ChEBI" id="CHEBI:18420"/>
    </cofactor>
</comment>
<dbReference type="AlphaFoldDB" id="A0A1Q3AF83"/>
<name>A0A1Q3AF83_ZYGRO</name>
<dbReference type="Pfam" id="PF10391">
    <property type="entry name" value="DNA_pol_lambd_f"/>
    <property type="match status" value="1"/>
</dbReference>
<keyword evidence="10" id="KW-0238">DNA-binding</keyword>